<proteinExistence type="predicted"/>
<comment type="caution">
    <text evidence="1">The sequence shown here is derived from an EMBL/GenBank/DDBJ whole genome shotgun (WGS) entry which is preliminary data.</text>
</comment>
<sequence>MTITEYAVDAPVPAASMAQRRFALMRSWAGMPDETAAASEVTRTVNVGRRLRPESFPQSDP</sequence>
<dbReference type="Proteomes" id="UP001501821">
    <property type="component" value="Unassembled WGS sequence"/>
</dbReference>
<keyword evidence="2" id="KW-1185">Reference proteome</keyword>
<protein>
    <submittedName>
        <fullName evidence="1">Uncharacterized protein</fullName>
    </submittedName>
</protein>
<accession>A0ABP7IJQ7</accession>
<reference evidence="2" key="1">
    <citation type="journal article" date="2019" name="Int. J. Syst. Evol. Microbiol.">
        <title>The Global Catalogue of Microorganisms (GCM) 10K type strain sequencing project: providing services to taxonomists for standard genome sequencing and annotation.</title>
        <authorList>
            <consortium name="The Broad Institute Genomics Platform"/>
            <consortium name="The Broad Institute Genome Sequencing Center for Infectious Disease"/>
            <person name="Wu L."/>
            <person name="Ma J."/>
        </authorList>
    </citation>
    <scope>NUCLEOTIDE SEQUENCE [LARGE SCALE GENOMIC DNA]</scope>
    <source>
        <strain evidence="2">JCM 16953</strain>
    </source>
</reference>
<name>A0ABP7IJQ7_9ACTN</name>
<organism evidence="1 2">
    <name type="scientific">Nocardioides panacisoli</name>
    <dbReference type="NCBI Taxonomy" id="627624"/>
    <lineage>
        <taxon>Bacteria</taxon>
        <taxon>Bacillati</taxon>
        <taxon>Actinomycetota</taxon>
        <taxon>Actinomycetes</taxon>
        <taxon>Propionibacteriales</taxon>
        <taxon>Nocardioidaceae</taxon>
        <taxon>Nocardioides</taxon>
    </lineage>
</organism>
<evidence type="ECO:0000313" key="2">
    <source>
        <dbReference type="Proteomes" id="UP001501821"/>
    </source>
</evidence>
<dbReference type="EMBL" id="BAABAH010000006">
    <property type="protein sequence ID" value="GAA3820071.1"/>
    <property type="molecule type" value="Genomic_DNA"/>
</dbReference>
<evidence type="ECO:0000313" key="1">
    <source>
        <dbReference type="EMBL" id="GAA3820071.1"/>
    </source>
</evidence>
<gene>
    <name evidence="1" type="ORF">GCM10022242_22220</name>
</gene>